<dbReference type="PANTHER" id="PTHR45138">
    <property type="entry name" value="REGULATORY COMPONENTS OF SENSORY TRANSDUCTION SYSTEM"/>
    <property type="match status" value="1"/>
</dbReference>
<dbReference type="InterPro" id="IPR050469">
    <property type="entry name" value="Diguanylate_Cyclase"/>
</dbReference>
<dbReference type="GO" id="GO:0043709">
    <property type="term" value="P:cell adhesion involved in single-species biofilm formation"/>
    <property type="evidence" value="ECO:0007669"/>
    <property type="project" value="TreeGrafter"/>
</dbReference>
<evidence type="ECO:0000256" key="2">
    <source>
        <dbReference type="ARBA" id="ARBA00034247"/>
    </source>
</evidence>
<proteinExistence type="predicted"/>
<protein>
    <recommendedName>
        <fullName evidence="1">diguanylate cyclase</fullName>
        <ecNumber evidence="1">2.7.7.65</ecNumber>
    </recommendedName>
</protein>
<dbReference type="GO" id="GO:0005886">
    <property type="term" value="C:plasma membrane"/>
    <property type="evidence" value="ECO:0007669"/>
    <property type="project" value="TreeGrafter"/>
</dbReference>
<dbReference type="OrthoDB" id="9803824at2"/>
<dbReference type="KEGG" id="ome:OLMES_0341"/>
<dbReference type="InterPro" id="IPR029787">
    <property type="entry name" value="Nucleotide_cyclase"/>
</dbReference>
<comment type="catalytic activity">
    <reaction evidence="2">
        <text>2 GTP = 3',3'-c-di-GMP + 2 diphosphate</text>
        <dbReference type="Rhea" id="RHEA:24898"/>
        <dbReference type="ChEBI" id="CHEBI:33019"/>
        <dbReference type="ChEBI" id="CHEBI:37565"/>
        <dbReference type="ChEBI" id="CHEBI:58805"/>
        <dbReference type="EC" id="2.7.7.65"/>
    </reaction>
</comment>
<accession>A0A1Y0I1V4</accession>
<feature type="domain" description="GGDEF" evidence="3">
    <location>
        <begin position="151"/>
        <end position="292"/>
    </location>
</feature>
<dbReference type="PANTHER" id="PTHR45138:SF9">
    <property type="entry name" value="DIGUANYLATE CYCLASE DGCM-RELATED"/>
    <property type="match status" value="1"/>
</dbReference>
<evidence type="ECO:0000313" key="4">
    <source>
        <dbReference type="EMBL" id="ARU54447.1"/>
    </source>
</evidence>
<dbReference type="EMBL" id="CP021425">
    <property type="protein sequence ID" value="ARU54447.1"/>
    <property type="molecule type" value="Genomic_DNA"/>
</dbReference>
<evidence type="ECO:0000256" key="1">
    <source>
        <dbReference type="ARBA" id="ARBA00012528"/>
    </source>
</evidence>
<dbReference type="SUPFAM" id="SSF55073">
    <property type="entry name" value="Nucleotide cyclase"/>
    <property type="match status" value="1"/>
</dbReference>
<name>A0A1Y0I1V4_9GAMM</name>
<dbReference type="Proteomes" id="UP000196027">
    <property type="component" value="Chromosome"/>
</dbReference>
<organism evidence="4 5">
    <name type="scientific">Oleiphilus messinensis</name>
    <dbReference type="NCBI Taxonomy" id="141451"/>
    <lineage>
        <taxon>Bacteria</taxon>
        <taxon>Pseudomonadati</taxon>
        <taxon>Pseudomonadota</taxon>
        <taxon>Gammaproteobacteria</taxon>
        <taxon>Oceanospirillales</taxon>
        <taxon>Oleiphilaceae</taxon>
        <taxon>Oleiphilus</taxon>
    </lineage>
</organism>
<reference evidence="4 5" key="1">
    <citation type="submission" date="2017-05" db="EMBL/GenBank/DDBJ databases">
        <title>Genomic insights into alkan degradation activity of Oleiphilus messinensis.</title>
        <authorList>
            <person name="Kozyavkin S.A."/>
            <person name="Slesarev A.I."/>
            <person name="Golyshin P.N."/>
            <person name="Korzhenkov A."/>
            <person name="Golyshina O.N."/>
            <person name="Toshchakov S.V."/>
        </authorList>
    </citation>
    <scope>NUCLEOTIDE SEQUENCE [LARGE SCALE GENOMIC DNA]</scope>
    <source>
        <strain evidence="4 5">ME102</strain>
    </source>
</reference>
<dbReference type="NCBIfam" id="TIGR00254">
    <property type="entry name" value="GGDEF"/>
    <property type="match status" value="1"/>
</dbReference>
<dbReference type="Gene3D" id="3.30.70.270">
    <property type="match status" value="1"/>
</dbReference>
<dbReference type="SMART" id="SM00267">
    <property type="entry name" value="GGDEF"/>
    <property type="match status" value="1"/>
</dbReference>
<dbReference type="EC" id="2.7.7.65" evidence="1"/>
<evidence type="ECO:0000259" key="3">
    <source>
        <dbReference type="PROSITE" id="PS50887"/>
    </source>
</evidence>
<dbReference type="AlphaFoldDB" id="A0A1Y0I1V4"/>
<dbReference type="RefSeq" id="WP_087459648.1">
    <property type="nucleotide sequence ID" value="NZ_CP021425.1"/>
</dbReference>
<dbReference type="InterPro" id="IPR000160">
    <property type="entry name" value="GGDEF_dom"/>
</dbReference>
<gene>
    <name evidence="4" type="ORF">OLMES_0341</name>
</gene>
<sequence length="311" mass="35314">MDYKPTSATTASMLTMAQMVAITECETLTDLGDLMADIFCTVFDAERVRFVIGNWNQNASAYSKTRHQPCFVLHLHKKLEILGSVIIENPHLVPGSEEIDPLLILFSNQIKHLNSRSIDLLTGLMNRQALETQIELYSRDENFLNQHKTPDLCVLALLEIDHFPRVNEAYGWVYGDEILIKFARLCSQIFREQDQLFRFGANQFAVLLRCQNKSEAALMLEQAQKQFRAHDFAKAKPLSVSIGYAVLGVSSQKHASTEIGVPLPWSVLIDRVNRALSWVKQQQPGSSMAYEAMLERGLVREPHYEVQADLF</sequence>
<dbReference type="GO" id="GO:1902201">
    <property type="term" value="P:negative regulation of bacterial-type flagellum-dependent cell motility"/>
    <property type="evidence" value="ECO:0007669"/>
    <property type="project" value="TreeGrafter"/>
</dbReference>
<dbReference type="Pfam" id="PF00990">
    <property type="entry name" value="GGDEF"/>
    <property type="match status" value="1"/>
</dbReference>
<dbReference type="CDD" id="cd01949">
    <property type="entry name" value="GGDEF"/>
    <property type="match status" value="1"/>
</dbReference>
<dbReference type="PROSITE" id="PS50887">
    <property type="entry name" value="GGDEF"/>
    <property type="match status" value="1"/>
</dbReference>
<dbReference type="GO" id="GO:0052621">
    <property type="term" value="F:diguanylate cyclase activity"/>
    <property type="evidence" value="ECO:0007669"/>
    <property type="project" value="UniProtKB-EC"/>
</dbReference>
<keyword evidence="5" id="KW-1185">Reference proteome</keyword>
<evidence type="ECO:0000313" key="5">
    <source>
        <dbReference type="Proteomes" id="UP000196027"/>
    </source>
</evidence>
<dbReference type="InterPro" id="IPR043128">
    <property type="entry name" value="Rev_trsase/Diguanyl_cyclase"/>
</dbReference>